<feature type="transmembrane region" description="Helical" evidence="1">
    <location>
        <begin position="53"/>
        <end position="71"/>
    </location>
</feature>
<dbReference type="AlphaFoldDB" id="A0A3L9YUT5"/>
<comment type="caution">
    <text evidence="2">The sequence shown here is derived from an EMBL/GenBank/DDBJ whole genome shotgun (WGS) entry which is preliminary data.</text>
</comment>
<evidence type="ECO:0000256" key="1">
    <source>
        <dbReference type="SAM" id="Phobius"/>
    </source>
</evidence>
<gene>
    <name evidence="2" type="ORF">BXY75_1301</name>
</gene>
<accession>A0A3L9YUT5</accession>
<feature type="transmembrane region" description="Helical" evidence="1">
    <location>
        <begin position="29"/>
        <end position="47"/>
    </location>
</feature>
<dbReference type="EMBL" id="REFC01000012">
    <property type="protein sequence ID" value="RMA64426.1"/>
    <property type="molecule type" value="Genomic_DNA"/>
</dbReference>
<protein>
    <submittedName>
        <fullName evidence="2">Uncharacterized protein</fullName>
    </submittedName>
</protein>
<feature type="transmembrane region" description="Helical" evidence="1">
    <location>
        <begin position="127"/>
        <end position="144"/>
    </location>
</feature>
<organism evidence="2 3">
    <name type="scientific">Ulvibacter antarcticus</name>
    <dbReference type="NCBI Taxonomy" id="442714"/>
    <lineage>
        <taxon>Bacteria</taxon>
        <taxon>Pseudomonadati</taxon>
        <taxon>Bacteroidota</taxon>
        <taxon>Flavobacteriia</taxon>
        <taxon>Flavobacteriales</taxon>
        <taxon>Flavobacteriaceae</taxon>
        <taxon>Ulvibacter</taxon>
    </lineage>
</organism>
<sequence>MKQTKDCNRDELKINRLLRFRLPNVYKKIGWVLFFITFATILSTKFFEGDLEVLKIVLRKIMLVTLLIVVLSKEKIEDEMITNFRAKSFSVAFIVGVFYVLLQPVVNFIVALILSEDKPIFENLGDFQILWFMLIVYLTVFWVLKRNA</sequence>
<dbReference type="OrthoDB" id="1445931at2"/>
<keyword evidence="1" id="KW-0472">Membrane</keyword>
<reference evidence="2 3" key="1">
    <citation type="submission" date="2018-10" db="EMBL/GenBank/DDBJ databases">
        <title>Genomic Encyclopedia of Archaeal and Bacterial Type Strains, Phase II (KMG-II): from individual species to whole genera.</title>
        <authorList>
            <person name="Goeker M."/>
        </authorList>
    </citation>
    <scope>NUCLEOTIDE SEQUENCE [LARGE SCALE GENOMIC DNA]</scope>
    <source>
        <strain evidence="2 3">DSM 23424</strain>
    </source>
</reference>
<proteinExistence type="predicted"/>
<evidence type="ECO:0000313" key="3">
    <source>
        <dbReference type="Proteomes" id="UP000271339"/>
    </source>
</evidence>
<feature type="transmembrane region" description="Helical" evidence="1">
    <location>
        <begin position="91"/>
        <end position="115"/>
    </location>
</feature>
<name>A0A3L9YUT5_9FLAO</name>
<dbReference type="Proteomes" id="UP000271339">
    <property type="component" value="Unassembled WGS sequence"/>
</dbReference>
<keyword evidence="1" id="KW-1133">Transmembrane helix</keyword>
<evidence type="ECO:0000313" key="2">
    <source>
        <dbReference type="EMBL" id="RMA64426.1"/>
    </source>
</evidence>
<keyword evidence="1" id="KW-0812">Transmembrane</keyword>
<keyword evidence="3" id="KW-1185">Reference proteome</keyword>
<dbReference type="RefSeq" id="WP_147437239.1">
    <property type="nucleotide sequence ID" value="NZ_REFC01000012.1"/>
</dbReference>